<evidence type="ECO:0000313" key="2">
    <source>
        <dbReference type="Proteomes" id="UP001494902"/>
    </source>
</evidence>
<proteinExistence type="predicted"/>
<reference evidence="1 2" key="1">
    <citation type="submission" date="2024-03" db="EMBL/GenBank/DDBJ databases">
        <title>Draft genome sequence of Pseudonocardia nematodicida JCM 31783.</title>
        <authorList>
            <person name="Butdee W."/>
            <person name="Duangmal K."/>
        </authorList>
    </citation>
    <scope>NUCLEOTIDE SEQUENCE [LARGE SCALE GENOMIC DNA]</scope>
    <source>
        <strain evidence="1 2">JCM 31783</strain>
    </source>
</reference>
<accession>A0ABV1KHP4</accession>
<evidence type="ECO:0000313" key="1">
    <source>
        <dbReference type="EMBL" id="MEQ3553701.1"/>
    </source>
</evidence>
<comment type="caution">
    <text evidence="1">The sequence shown here is derived from an EMBL/GenBank/DDBJ whole genome shotgun (WGS) entry which is preliminary data.</text>
</comment>
<name>A0ABV1KHP4_9PSEU</name>
<evidence type="ECO:0008006" key="3">
    <source>
        <dbReference type="Google" id="ProtNLM"/>
    </source>
</evidence>
<dbReference type="Proteomes" id="UP001494902">
    <property type="component" value="Unassembled WGS sequence"/>
</dbReference>
<protein>
    <recommendedName>
        <fullName evidence="3">Small CPxCG-related zinc finger protein</fullName>
    </recommendedName>
</protein>
<dbReference type="EMBL" id="JBEDNQ010000011">
    <property type="protein sequence ID" value="MEQ3553701.1"/>
    <property type="molecule type" value="Genomic_DNA"/>
</dbReference>
<dbReference type="RefSeq" id="WP_349300765.1">
    <property type="nucleotide sequence ID" value="NZ_JBEDNQ010000011.1"/>
</dbReference>
<gene>
    <name evidence="1" type="ORF">WIS52_24780</name>
</gene>
<organism evidence="1 2">
    <name type="scientific">Pseudonocardia nematodicida</name>
    <dbReference type="NCBI Taxonomy" id="1206997"/>
    <lineage>
        <taxon>Bacteria</taxon>
        <taxon>Bacillati</taxon>
        <taxon>Actinomycetota</taxon>
        <taxon>Actinomycetes</taxon>
        <taxon>Pseudonocardiales</taxon>
        <taxon>Pseudonocardiaceae</taxon>
        <taxon>Pseudonocardia</taxon>
    </lineage>
</organism>
<keyword evidence="2" id="KW-1185">Reference proteome</keyword>
<sequence>MSVEPTTCRLCGADGPDGAGAAAVAGWVTERDDAGRDRRFCPPCARRHLRAIESRLDTEWW</sequence>